<dbReference type="RefSeq" id="WP_150093321.1">
    <property type="nucleotide sequence ID" value="NZ_JBFUOH010000037.1"/>
</dbReference>
<sequence length="134" mass="14879">MMFPTLIAGGFSLLMTTASDAAVNQAASLNTATESTRQQQTTEVARIDPQTHAFPTDAMAEQFAEYLAWTKQNGLSRLAAFESLQRGEVHESPHLSAEVSLPTAEMTEQFHAYLQWVRKQGLGDFYAFQVTEFD</sequence>
<dbReference type="OrthoDB" id="9931331at2"/>
<name>A0A5M8FQN7_9GAMM</name>
<comment type="caution">
    <text evidence="2">The sequence shown here is derived from an EMBL/GenBank/DDBJ whole genome shotgun (WGS) entry which is preliminary data.</text>
</comment>
<feature type="chain" id="PRO_5024427735" evidence="1">
    <location>
        <begin position="22"/>
        <end position="134"/>
    </location>
</feature>
<dbReference type="AlphaFoldDB" id="A0A5M8FQN7"/>
<feature type="signal peptide" evidence="1">
    <location>
        <begin position="1"/>
        <end position="21"/>
    </location>
</feature>
<keyword evidence="1" id="KW-0732">Signal</keyword>
<evidence type="ECO:0000313" key="2">
    <source>
        <dbReference type="EMBL" id="KAA6184845.1"/>
    </source>
</evidence>
<evidence type="ECO:0000313" key="3">
    <source>
        <dbReference type="Proteomes" id="UP000322981"/>
    </source>
</evidence>
<accession>A0A5M8FQN7</accession>
<reference evidence="2 3" key="1">
    <citation type="submission" date="2019-09" db="EMBL/GenBank/DDBJ databases">
        <title>Whole-genome sequence of the purple sulfur bacterium Thiohalocapsa marina DSM 19078.</title>
        <authorList>
            <person name="Kyndt J.A."/>
            <person name="Meyer T.E."/>
        </authorList>
    </citation>
    <scope>NUCLEOTIDE SEQUENCE [LARGE SCALE GENOMIC DNA]</scope>
    <source>
        <strain evidence="2 3">DSM 19078</strain>
    </source>
</reference>
<gene>
    <name evidence="2" type="ORF">F2Q65_11070</name>
</gene>
<dbReference type="Proteomes" id="UP000322981">
    <property type="component" value="Unassembled WGS sequence"/>
</dbReference>
<dbReference type="EMBL" id="VWXX01000015">
    <property type="protein sequence ID" value="KAA6184845.1"/>
    <property type="molecule type" value="Genomic_DNA"/>
</dbReference>
<evidence type="ECO:0000256" key="1">
    <source>
        <dbReference type="SAM" id="SignalP"/>
    </source>
</evidence>
<protein>
    <submittedName>
        <fullName evidence="2">Uncharacterized protein</fullName>
    </submittedName>
</protein>
<keyword evidence="3" id="KW-1185">Reference proteome</keyword>
<organism evidence="2 3">
    <name type="scientific">Thiohalocapsa marina</name>
    <dbReference type="NCBI Taxonomy" id="424902"/>
    <lineage>
        <taxon>Bacteria</taxon>
        <taxon>Pseudomonadati</taxon>
        <taxon>Pseudomonadota</taxon>
        <taxon>Gammaproteobacteria</taxon>
        <taxon>Chromatiales</taxon>
        <taxon>Chromatiaceae</taxon>
        <taxon>Thiohalocapsa</taxon>
    </lineage>
</organism>
<proteinExistence type="predicted"/>